<dbReference type="SMART" id="SM00054">
    <property type="entry name" value="EFh"/>
    <property type="match status" value="2"/>
</dbReference>
<dbReference type="AlphaFoldDB" id="A0A7W7EZL0"/>
<evidence type="ECO:0000256" key="1">
    <source>
        <dbReference type="SAM" id="SignalP"/>
    </source>
</evidence>
<reference evidence="3 4" key="1">
    <citation type="submission" date="2020-08" db="EMBL/GenBank/DDBJ databases">
        <title>Genomic Encyclopedia of Type Strains, Phase IV (KMG-IV): sequencing the most valuable type-strain genomes for metagenomic binning, comparative biology and taxonomic classification.</title>
        <authorList>
            <person name="Goeker M."/>
        </authorList>
    </citation>
    <scope>NUCLEOTIDE SEQUENCE [LARGE SCALE GENOMIC DNA]</scope>
    <source>
        <strain evidence="3 4">DSM 15867</strain>
    </source>
</reference>
<protein>
    <submittedName>
        <fullName evidence="3">Ca2+-binding EF-hand superfamily protein</fullName>
    </submittedName>
</protein>
<dbReference type="InterPro" id="IPR018247">
    <property type="entry name" value="EF_Hand_1_Ca_BS"/>
</dbReference>
<dbReference type="Proteomes" id="UP000574769">
    <property type="component" value="Unassembled WGS sequence"/>
</dbReference>
<evidence type="ECO:0000313" key="4">
    <source>
        <dbReference type="Proteomes" id="UP000574769"/>
    </source>
</evidence>
<sequence length="89" mass="9616">MQRLILPVVMIGMVPAVSAMAQTDPAARIEKARAAFAATDTNKDGALSLQEWTAAGRKERGFKMIDADRDGKLTPAELKAIADKYGARR</sequence>
<keyword evidence="4" id="KW-1185">Reference proteome</keyword>
<dbReference type="PROSITE" id="PS50222">
    <property type="entry name" value="EF_HAND_2"/>
    <property type="match status" value="1"/>
</dbReference>
<dbReference type="PROSITE" id="PS00018">
    <property type="entry name" value="EF_HAND_1"/>
    <property type="match status" value="1"/>
</dbReference>
<comment type="caution">
    <text evidence="3">The sequence shown here is derived from an EMBL/GenBank/DDBJ whole genome shotgun (WGS) entry which is preliminary data.</text>
</comment>
<accession>A0A7W7EZL0</accession>
<feature type="signal peptide" evidence="1">
    <location>
        <begin position="1"/>
        <end position="21"/>
    </location>
</feature>
<dbReference type="InterPro" id="IPR002048">
    <property type="entry name" value="EF_hand_dom"/>
</dbReference>
<dbReference type="Gene3D" id="1.10.238.10">
    <property type="entry name" value="EF-hand"/>
    <property type="match status" value="2"/>
</dbReference>
<evidence type="ECO:0000313" key="3">
    <source>
        <dbReference type="EMBL" id="MBB4619817.1"/>
    </source>
</evidence>
<dbReference type="Pfam" id="PF13202">
    <property type="entry name" value="EF-hand_5"/>
    <property type="match status" value="2"/>
</dbReference>
<name>A0A7W7EZL0_9SPHN</name>
<proteinExistence type="predicted"/>
<dbReference type="InterPro" id="IPR011992">
    <property type="entry name" value="EF-hand-dom_pair"/>
</dbReference>
<organism evidence="3 4">
    <name type="scientific">Sphingomonas abaci</name>
    <dbReference type="NCBI Taxonomy" id="237611"/>
    <lineage>
        <taxon>Bacteria</taxon>
        <taxon>Pseudomonadati</taxon>
        <taxon>Pseudomonadota</taxon>
        <taxon>Alphaproteobacteria</taxon>
        <taxon>Sphingomonadales</taxon>
        <taxon>Sphingomonadaceae</taxon>
        <taxon>Sphingomonas</taxon>
    </lineage>
</organism>
<dbReference type="EMBL" id="JACHNY010000016">
    <property type="protein sequence ID" value="MBB4619817.1"/>
    <property type="molecule type" value="Genomic_DNA"/>
</dbReference>
<evidence type="ECO:0000259" key="2">
    <source>
        <dbReference type="PROSITE" id="PS50222"/>
    </source>
</evidence>
<dbReference type="SUPFAM" id="SSF47473">
    <property type="entry name" value="EF-hand"/>
    <property type="match status" value="1"/>
</dbReference>
<feature type="chain" id="PRO_5030927575" evidence="1">
    <location>
        <begin position="22"/>
        <end position="89"/>
    </location>
</feature>
<dbReference type="GO" id="GO:0005509">
    <property type="term" value="F:calcium ion binding"/>
    <property type="evidence" value="ECO:0007669"/>
    <property type="project" value="InterPro"/>
</dbReference>
<gene>
    <name evidence="3" type="ORF">GGQ96_003977</name>
</gene>
<keyword evidence="1" id="KW-0732">Signal</keyword>
<feature type="domain" description="EF-hand" evidence="2">
    <location>
        <begin position="53"/>
        <end position="88"/>
    </location>
</feature>
<dbReference type="RefSeq" id="WP_093068051.1">
    <property type="nucleotide sequence ID" value="NZ_JACHNY010000016.1"/>
</dbReference>